<dbReference type="Gene3D" id="3.20.20.100">
    <property type="entry name" value="NADP-dependent oxidoreductase domain"/>
    <property type="match status" value="1"/>
</dbReference>
<proteinExistence type="predicted"/>
<dbReference type="PANTHER" id="PTHR43625:SF40">
    <property type="entry name" value="ALDO-KETO REDUCTASE YAKC [NADP(+)]"/>
    <property type="match status" value="1"/>
</dbReference>
<evidence type="ECO:0000313" key="3">
    <source>
        <dbReference type="EMBL" id="HIU14254.1"/>
    </source>
</evidence>
<evidence type="ECO:0000256" key="1">
    <source>
        <dbReference type="ARBA" id="ARBA00023002"/>
    </source>
</evidence>
<dbReference type="InterPro" id="IPR036812">
    <property type="entry name" value="NAD(P)_OxRdtase_dom_sf"/>
</dbReference>
<protein>
    <submittedName>
        <fullName evidence="3">Aldo/keto reductase</fullName>
    </submittedName>
</protein>
<gene>
    <name evidence="3" type="ORF">IAD15_09320</name>
</gene>
<dbReference type="AlphaFoldDB" id="A0A9D1HRM2"/>
<organism evidence="3 4">
    <name type="scientific">Candidatus Fimiplasma intestinipullorum</name>
    <dbReference type="NCBI Taxonomy" id="2840825"/>
    <lineage>
        <taxon>Bacteria</taxon>
        <taxon>Bacillati</taxon>
        <taxon>Bacillota</taxon>
        <taxon>Clostridia</taxon>
        <taxon>Eubacteriales</taxon>
        <taxon>Candidatus Fimiplasma</taxon>
    </lineage>
</organism>
<dbReference type="Pfam" id="PF00248">
    <property type="entry name" value="Aldo_ket_red"/>
    <property type="match status" value="1"/>
</dbReference>
<feature type="domain" description="NADP-dependent oxidoreductase" evidence="2">
    <location>
        <begin position="16"/>
        <end position="313"/>
    </location>
</feature>
<dbReference type="PROSITE" id="PS51257">
    <property type="entry name" value="PROKAR_LIPOPROTEIN"/>
    <property type="match status" value="1"/>
</dbReference>
<dbReference type="InterPro" id="IPR023210">
    <property type="entry name" value="NADP_OxRdtase_dom"/>
</dbReference>
<reference evidence="3" key="2">
    <citation type="journal article" date="2021" name="PeerJ">
        <title>Extensive microbial diversity within the chicken gut microbiome revealed by metagenomics and culture.</title>
        <authorList>
            <person name="Gilroy R."/>
            <person name="Ravi A."/>
            <person name="Getino M."/>
            <person name="Pursley I."/>
            <person name="Horton D.L."/>
            <person name="Alikhan N.F."/>
            <person name="Baker D."/>
            <person name="Gharbi K."/>
            <person name="Hall N."/>
            <person name="Watson M."/>
            <person name="Adriaenssens E.M."/>
            <person name="Foster-Nyarko E."/>
            <person name="Jarju S."/>
            <person name="Secka A."/>
            <person name="Antonio M."/>
            <person name="Oren A."/>
            <person name="Chaudhuri R.R."/>
            <person name="La Ragione R."/>
            <person name="Hildebrand F."/>
            <person name="Pallen M.J."/>
        </authorList>
    </citation>
    <scope>NUCLEOTIDE SEQUENCE</scope>
    <source>
        <strain evidence="3">CHK195-11698</strain>
    </source>
</reference>
<dbReference type="EMBL" id="DVMJ01000079">
    <property type="protein sequence ID" value="HIU14254.1"/>
    <property type="molecule type" value="Genomic_DNA"/>
</dbReference>
<dbReference type="CDD" id="cd19078">
    <property type="entry name" value="AKR_AKR13C1_2"/>
    <property type="match status" value="1"/>
</dbReference>
<evidence type="ECO:0000313" key="4">
    <source>
        <dbReference type="Proteomes" id="UP000824175"/>
    </source>
</evidence>
<dbReference type="InterPro" id="IPR050791">
    <property type="entry name" value="Aldo-Keto_reductase"/>
</dbReference>
<dbReference type="SUPFAM" id="SSF51430">
    <property type="entry name" value="NAD(P)-linked oxidoreductase"/>
    <property type="match status" value="1"/>
</dbReference>
<keyword evidence="1" id="KW-0560">Oxidoreductase</keyword>
<dbReference type="GO" id="GO:0005737">
    <property type="term" value="C:cytoplasm"/>
    <property type="evidence" value="ECO:0007669"/>
    <property type="project" value="TreeGrafter"/>
</dbReference>
<dbReference type="GO" id="GO:0016491">
    <property type="term" value="F:oxidoreductase activity"/>
    <property type="evidence" value="ECO:0007669"/>
    <property type="project" value="UniProtKB-KW"/>
</dbReference>
<comment type="caution">
    <text evidence="3">The sequence shown here is derived from an EMBL/GenBank/DDBJ whole genome shotgun (WGS) entry which is preliminary data.</text>
</comment>
<name>A0A9D1HRM2_9FIRM</name>
<accession>A0A9D1HRM2</accession>
<sequence>MKKRRLGRTNMYVNPVGLGCMGFSHAYGEAEDRETAVRIMKEAHALGYDFYDTAECYTGINHDGSISYNEELVGEAVHDFRDEVIIATKFGVDHKGDHLELDSSPERIRRSLEGSLKRLHTDYIDLYYQHRIDPKVEPEVVAGVMKELIEEGKIRAWGISEVDEEYLRRAHAVCPVTAIQNRYSMMATWYESLFPVCEELGVTYVAFSPMANGLLSGQFTNESQFAEGDFRNHMPQYTKEGYQKAKALLDMIKELAEAKNCTMAQISLAWMICKKDYIIPIPGSRKLERLKENFESGNVVLTPEEIKNIDEHLAGMDFDVFGGH</sequence>
<reference evidence="3" key="1">
    <citation type="submission" date="2020-10" db="EMBL/GenBank/DDBJ databases">
        <authorList>
            <person name="Gilroy R."/>
        </authorList>
    </citation>
    <scope>NUCLEOTIDE SEQUENCE</scope>
    <source>
        <strain evidence="3">CHK195-11698</strain>
    </source>
</reference>
<evidence type="ECO:0000259" key="2">
    <source>
        <dbReference type="Pfam" id="PF00248"/>
    </source>
</evidence>
<dbReference type="PANTHER" id="PTHR43625">
    <property type="entry name" value="AFLATOXIN B1 ALDEHYDE REDUCTASE"/>
    <property type="match status" value="1"/>
</dbReference>
<dbReference type="Proteomes" id="UP000824175">
    <property type="component" value="Unassembled WGS sequence"/>
</dbReference>